<dbReference type="Gene3D" id="1.10.10.10">
    <property type="entry name" value="Winged helix-like DNA-binding domain superfamily/Winged helix DNA-binding domain"/>
    <property type="match status" value="1"/>
</dbReference>
<organism evidence="4 5">
    <name type="scientific">Paenibacillus cremeus</name>
    <dbReference type="NCBI Taxonomy" id="2163881"/>
    <lineage>
        <taxon>Bacteria</taxon>
        <taxon>Bacillati</taxon>
        <taxon>Bacillota</taxon>
        <taxon>Bacilli</taxon>
        <taxon>Bacillales</taxon>
        <taxon>Paenibacillaceae</taxon>
        <taxon>Paenibacillus</taxon>
    </lineage>
</organism>
<dbReference type="InterPro" id="IPR052704">
    <property type="entry name" value="ECF_Sigma-70_Domain"/>
</dbReference>
<accession>A0A559K6Q0</accession>
<dbReference type="Proteomes" id="UP000317036">
    <property type="component" value="Unassembled WGS sequence"/>
</dbReference>
<sequence length="290" mass="32703">MNLETLYRTYKSLLLSVAYRMLGSISEAEDAVQDVFIALREVNLESLLHPKAYLVKMITNHSLNQLKSSKRKRELYVGTWLPEPFITTSAEDPSEELVRQESFGYALLVMLQELTPPERAVFILRESVGFTYEEIAEMLAKTEASCRKLYSRAKAKLDPERPHDVEASPKQAEAYVQAFVKAVESGQFEPFINLLMENAVLFSDGGGKVRAAIFPIVGKKRIVGFIEGIRAKGSLIGELRQVWISGQPGLLLLRESMPPLAFCFQLSADQEHIQSVYVLANPEKLRHIQN</sequence>
<name>A0A559K6Q0_9BACL</name>
<gene>
    <name evidence="4" type="ORF">FPZ49_21930</name>
</gene>
<dbReference type="EMBL" id="VNJI01000031">
    <property type="protein sequence ID" value="TVY07818.1"/>
    <property type="molecule type" value="Genomic_DNA"/>
</dbReference>
<dbReference type="NCBIfam" id="NF007214">
    <property type="entry name" value="PRK09636.1"/>
    <property type="match status" value="1"/>
</dbReference>
<dbReference type="GO" id="GO:0003677">
    <property type="term" value="F:DNA binding"/>
    <property type="evidence" value="ECO:0007669"/>
    <property type="project" value="InterPro"/>
</dbReference>
<evidence type="ECO:0000259" key="3">
    <source>
        <dbReference type="Pfam" id="PF08281"/>
    </source>
</evidence>
<proteinExistence type="predicted"/>
<dbReference type="InterPro" id="IPR036388">
    <property type="entry name" value="WH-like_DNA-bd_sf"/>
</dbReference>
<dbReference type="GO" id="GO:0016987">
    <property type="term" value="F:sigma factor activity"/>
    <property type="evidence" value="ECO:0007669"/>
    <property type="project" value="InterPro"/>
</dbReference>
<dbReference type="GO" id="GO:0006352">
    <property type="term" value="P:DNA-templated transcription initiation"/>
    <property type="evidence" value="ECO:0007669"/>
    <property type="project" value="InterPro"/>
</dbReference>
<dbReference type="InterPro" id="IPR013249">
    <property type="entry name" value="RNA_pol_sigma70_r4_t2"/>
</dbReference>
<dbReference type="InterPro" id="IPR007627">
    <property type="entry name" value="RNA_pol_sigma70_r2"/>
</dbReference>
<feature type="domain" description="RNA polymerase sigma factor 70 region 4 type 2" evidence="3">
    <location>
        <begin position="106"/>
        <end position="157"/>
    </location>
</feature>
<evidence type="ECO:0000256" key="1">
    <source>
        <dbReference type="ARBA" id="ARBA00011344"/>
    </source>
</evidence>
<evidence type="ECO:0000313" key="4">
    <source>
        <dbReference type="EMBL" id="TVY07818.1"/>
    </source>
</evidence>
<feature type="domain" description="RNA polymerase sigma-70 region 2" evidence="2">
    <location>
        <begin position="6"/>
        <end position="71"/>
    </location>
</feature>
<dbReference type="SUPFAM" id="SSF88659">
    <property type="entry name" value="Sigma3 and sigma4 domains of RNA polymerase sigma factors"/>
    <property type="match status" value="1"/>
</dbReference>
<dbReference type="SUPFAM" id="SSF54427">
    <property type="entry name" value="NTF2-like"/>
    <property type="match status" value="1"/>
</dbReference>
<evidence type="ECO:0000313" key="5">
    <source>
        <dbReference type="Proteomes" id="UP000317036"/>
    </source>
</evidence>
<dbReference type="InterPro" id="IPR013324">
    <property type="entry name" value="RNA_pol_sigma_r3/r4-like"/>
</dbReference>
<dbReference type="Gene3D" id="1.10.1740.10">
    <property type="match status" value="1"/>
</dbReference>
<comment type="caution">
    <text evidence="4">The sequence shown here is derived from an EMBL/GenBank/DDBJ whole genome shotgun (WGS) entry which is preliminary data.</text>
</comment>
<dbReference type="Pfam" id="PF08281">
    <property type="entry name" value="Sigma70_r4_2"/>
    <property type="match status" value="1"/>
</dbReference>
<dbReference type="InterPro" id="IPR032710">
    <property type="entry name" value="NTF2-like_dom_sf"/>
</dbReference>
<dbReference type="RefSeq" id="WP_144850927.1">
    <property type="nucleotide sequence ID" value="NZ_VNJI01000031.1"/>
</dbReference>
<protein>
    <submittedName>
        <fullName evidence="4">Sigma-70 family RNA polymerase sigma factor</fullName>
    </submittedName>
</protein>
<reference evidence="4 5" key="1">
    <citation type="submission" date="2019-07" db="EMBL/GenBank/DDBJ databases">
        <authorList>
            <person name="Kim J."/>
        </authorList>
    </citation>
    <scope>NUCLEOTIDE SEQUENCE [LARGE SCALE GENOMIC DNA]</scope>
    <source>
        <strain evidence="4 5">JC52</strain>
    </source>
</reference>
<dbReference type="PANTHER" id="PTHR30173">
    <property type="entry name" value="SIGMA 19 FACTOR"/>
    <property type="match status" value="1"/>
</dbReference>
<dbReference type="SUPFAM" id="SSF88946">
    <property type="entry name" value="Sigma2 domain of RNA polymerase sigma factors"/>
    <property type="match status" value="1"/>
</dbReference>
<dbReference type="AlphaFoldDB" id="A0A559K6Q0"/>
<dbReference type="InterPro" id="IPR014284">
    <property type="entry name" value="RNA_pol_sigma-70_dom"/>
</dbReference>
<comment type="subunit">
    <text evidence="1">Interacts transiently with the RNA polymerase catalytic core formed by RpoA, RpoB, RpoC and RpoZ (2 alpha, 1 beta, 1 beta' and 1 omega subunit) to form the RNA polymerase holoenzyme that can initiate transcription.</text>
</comment>
<dbReference type="InterPro" id="IPR013325">
    <property type="entry name" value="RNA_pol_sigma_r2"/>
</dbReference>
<dbReference type="OrthoDB" id="3211555at2"/>
<keyword evidence="5" id="KW-1185">Reference proteome</keyword>
<dbReference type="PANTHER" id="PTHR30173:SF36">
    <property type="entry name" value="ECF RNA POLYMERASE SIGMA FACTOR SIGJ"/>
    <property type="match status" value="1"/>
</dbReference>
<dbReference type="Pfam" id="PF04542">
    <property type="entry name" value="Sigma70_r2"/>
    <property type="match status" value="1"/>
</dbReference>
<dbReference type="NCBIfam" id="TIGR02937">
    <property type="entry name" value="sigma70-ECF"/>
    <property type="match status" value="1"/>
</dbReference>
<dbReference type="CDD" id="cd06171">
    <property type="entry name" value="Sigma70_r4"/>
    <property type="match status" value="1"/>
</dbReference>
<evidence type="ECO:0000259" key="2">
    <source>
        <dbReference type="Pfam" id="PF04542"/>
    </source>
</evidence>